<keyword evidence="5 7" id="KW-1133">Transmembrane helix</keyword>
<dbReference type="EMBL" id="MRTF01000005">
    <property type="protein sequence ID" value="OME92073.1"/>
    <property type="molecule type" value="Genomic_DNA"/>
</dbReference>
<dbReference type="InterPro" id="IPR035906">
    <property type="entry name" value="MetI-like_sf"/>
</dbReference>
<evidence type="ECO:0000256" key="7">
    <source>
        <dbReference type="RuleBase" id="RU363032"/>
    </source>
</evidence>
<gene>
    <name evidence="10" type="ORF">BK123_15690</name>
    <name evidence="9" type="ORF">D5F53_15750</name>
</gene>
<keyword evidence="12" id="KW-1185">Reference proteome</keyword>
<feature type="transmembrane region" description="Helical" evidence="7">
    <location>
        <begin position="154"/>
        <end position="180"/>
    </location>
</feature>
<dbReference type="Pfam" id="PF00528">
    <property type="entry name" value="BPD_transp_1"/>
    <property type="match status" value="1"/>
</dbReference>
<evidence type="ECO:0000256" key="5">
    <source>
        <dbReference type="ARBA" id="ARBA00022989"/>
    </source>
</evidence>
<name>A0A1R1B0K8_PAELA</name>
<dbReference type="EMBL" id="CP032412">
    <property type="protein sequence ID" value="AYB44637.1"/>
    <property type="molecule type" value="Genomic_DNA"/>
</dbReference>
<evidence type="ECO:0000259" key="8">
    <source>
        <dbReference type="PROSITE" id="PS50928"/>
    </source>
</evidence>
<dbReference type="Proteomes" id="UP000187074">
    <property type="component" value="Unassembled WGS sequence"/>
</dbReference>
<dbReference type="KEGG" id="plw:D5F53_15750"/>
<keyword evidence="4 7" id="KW-0812">Transmembrane</keyword>
<dbReference type="GO" id="GO:0055085">
    <property type="term" value="P:transmembrane transport"/>
    <property type="evidence" value="ECO:0007669"/>
    <property type="project" value="InterPro"/>
</dbReference>
<reference evidence="10 11" key="1">
    <citation type="submission" date="2016-11" db="EMBL/GenBank/DDBJ databases">
        <title>Paenibacillus species isolates.</title>
        <authorList>
            <person name="Beno S.M."/>
        </authorList>
    </citation>
    <scope>NUCLEOTIDE SEQUENCE [LARGE SCALE GENOMIC DNA]</scope>
    <source>
        <strain evidence="10 11">FSL F4-0100</strain>
    </source>
</reference>
<dbReference type="AlphaFoldDB" id="A0A1R1B0K8"/>
<dbReference type="OrthoDB" id="152280at2"/>
<dbReference type="Proteomes" id="UP000266552">
    <property type="component" value="Chromosome"/>
</dbReference>
<feature type="transmembrane region" description="Helical" evidence="7">
    <location>
        <begin position="201"/>
        <end position="222"/>
    </location>
</feature>
<proteinExistence type="inferred from homology"/>
<keyword evidence="3" id="KW-1003">Cell membrane</keyword>
<evidence type="ECO:0000256" key="3">
    <source>
        <dbReference type="ARBA" id="ARBA00022475"/>
    </source>
</evidence>
<evidence type="ECO:0000256" key="2">
    <source>
        <dbReference type="ARBA" id="ARBA00022448"/>
    </source>
</evidence>
<dbReference type="CDD" id="cd06261">
    <property type="entry name" value="TM_PBP2"/>
    <property type="match status" value="1"/>
</dbReference>
<comment type="subcellular location">
    <subcellularLocation>
        <location evidence="1 7">Cell membrane</location>
        <topology evidence="1 7">Multi-pass membrane protein</topology>
    </subcellularLocation>
</comment>
<dbReference type="InterPro" id="IPR000515">
    <property type="entry name" value="MetI-like"/>
</dbReference>
<dbReference type="GO" id="GO:0005886">
    <property type="term" value="C:plasma membrane"/>
    <property type="evidence" value="ECO:0007669"/>
    <property type="project" value="UniProtKB-SubCell"/>
</dbReference>
<dbReference type="STRING" id="1401.BK123_15690"/>
<sequence length="290" mass="32418">MHTLKHTKWAIFLGLAPALIIYICIAIFPIGLSVYYSLMNWDGITPMRFIGLDNFVDIFKDDIFWLSVKNNIIIMFTGIAGQIPLGLLLALLLNRGLKGSSFFRTIGFLPVVISSVMVSLIWGMVYNTEYGMLNNLLGVLGLESWQQNWLGDPFWSMISISIAYIWQNCGLYMIILLAALQNIPDEVNEAAALDGATGLSRIMRITIPMIRGTLLVSVVYSISNSFRVFDLIQIMTGGGPAHATEVMTVYMYNNSFMNMRFGYGSAVSVLILLFSLIVITIVNRLAREKE</sequence>
<evidence type="ECO:0000313" key="10">
    <source>
        <dbReference type="EMBL" id="OME92073.1"/>
    </source>
</evidence>
<dbReference type="PANTHER" id="PTHR30193:SF37">
    <property type="entry name" value="INNER MEMBRANE ABC TRANSPORTER PERMEASE PROTEIN YCJO"/>
    <property type="match status" value="1"/>
</dbReference>
<evidence type="ECO:0000256" key="1">
    <source>
        <dbReference type="ARBA" id="ARBA00004651"/>
    </source>
</evidence>
<feature type="transmembrane region" description="Helical" evidence="7">
    <location>
        <begin position="72"/>
        <end position="93"/>
    </location>
</feature>
<feature type="transmembrane region" description="Helical" evidence="7">
    <location>
        <begin position="261"/>
        <end position="282"/>
    </location>
</feature>
<evidence type="ECO:0000256" key="6">
    <source>
        <dbReference type="ARBA" id="ARBA00023136"/>
    </source>
</evidence>
<comment type="similarity">
    <text evidence="7">Belongs to the binding-protein-dependent transport system permease family.</text>
</comment>
<keyword evidence="6 7" id="KW-0472">Membrane</keyword>
<feature type="transmembrane region" description="Helical" evidence="7">
    <location>
        <begin position="105"/>
        <end position="125"/>
    </location>
</feature>
<dbReference type="PANTHER" id="PTHR30193">
    <property type="entry name" value="ABC TRANSPORTER PERMEASE PROTEIN"/>
    <property type="match status" value="1"/>
</dbReference>
<evidence type="ECO:0000256" key="4">
    <source>
        <dbReference type="ARBA" id="ARBA00022692"/>
    </source>
</evidence>
<evidence type="ECO:0000313" key="11">
    <source>
        <dbReference type="Proteomes" id="UP000187074"/>
    </source>
</evidence>
<evidence type="ECO:0000313" key="9">
    <source>
        <dbReference type="EMBL" id="AYB44637.1"/>
    </source>
</evidence>
<feature type="transmembrane region" description="Helical" evidence="7">
    <location>
        <begin position="12"/>
        <end position="38"/>
    </location>
</feature>
<evidence type="ECO:0000313" key="12">
    <source>
        <dbReference type="Proteomes" id="UP000266552"/>
    </source>
</evidence>
<dbReference type="RefSeq" id="WP_015735068.1">
    <property type="nucleotide sequence ID" value="NZ_BOSC01000001.1"/>
</dbReference>
<organism evidence="10 11">
    <name type="scientific">Paenibacillus lautus</name>
    <name type="common">Bacillus lautus</name>
    <dbReference type="NCBI Taxonomy" id="1401"/>
    <lineage>
        <taxon>Bacteria</taxon>
        <taxon>Bacillati</taxon>
        <taxon>Bacillota</taxon>
        <taxon>Bacilli</taxon>
        <taxon>Bacillales</taxon>
        <taxon>Paenibacillaceae</taxon>
        <taxon>Paenibacillus</taxon>
    </lineage>
</organism>
<dbReference type="InterPro" id="IPR051393">
    <property type="entry name" value="ABC_transporter_permease"/>
</dbReference>
<protein>
    <submittedName>
        <fullName evidence="10">Sugar ABC transporter permease</fullName>
    </submittedName>
</protein>
<accession>A0A1R1B0K8</accession>
<keyword evidence="2 7" id="KW-0813">Transport</keyword>
<dbReference type="SUPFAM" id="SSF161098">
    <property type="entry name" value="MetI-like"/>
    <property type="match status" value="1"/>
</dbReference>
<dbReference type="Gene3D" id="1.10.3720.10">
    <property type="entry name" value="MetI-like"/>
    <property type="match status" value="1"/>
</dbReference>
<feature type="domain" description="ABC transmembrane type-1" evidence="8">
    <location>
        <begin position="68"/>
        <end position="282"/>
    </location>
</feature>
<dbReference type="PROSITE" id="PS50928">
    <property type="entry name" value="ABC_TM1"/>
    <property type="match status" value="1"/>
</dbReference>
<reference evidence="9 12" key="2">
    <citation type="submission" date="2018-09" db="EMBL/GenBank/DDBJ databases">
        <title>Genome Sequence of Paenibacillus lautus Strain E7593-69, Azo Dye-Degrading Bacteria, Isolated from Commercial Tattoo Inks.</title>
        <authorList>
            <person name="Nho S.W."/>
            <person name="Kim S.-J."/>
            <person name="Kweon O."/>
            <person name="Cerniglia C.E."/>
        </authorList>
    </citation>
    <scope>NUCLEOTIDE SEQUENCE [LARGE SCALE GENOMIC DNA]</scope>
    <source>
        <strain evidence="9 12">E7593-69</strain>
    </source>
</reference>